<comment type="caution">
    <text evidence="4">The sequence shown here is derived from an EMBL/GenBank/DDBJ whole genome shotgun (WGS) entry which is preliminary data.</text>
</comment>
<evidence type="ECO:0000259" key="3">
    <source>
        <dbReference type="SMART" id="SM01027"/>
    </source>
</evidence>
<feature type="domain" description="Metallo-beta-lactamase" evidence="2">
    <location>
        <begin position="13"/>
        <end position="229"/>
    </location>
</feature>
<dbReference type="SMART" id="SM00849">
    <property type="entry name" value="Lactamase_B"/>
    <property type="match status" value="1"/>
</dbReference>
<dbReference type="Pfam" id="PF07521">
    <property type="entry name" value="RMMBL"/>
    <property type="match status" value="1"/>
</dbReference>
<feature type="domain" description="Beta-Casp" evidence="3">
    <location>
        <begin position="245"/>
        <end position="371"/>
    </location>
</feature>
<dbReference type="Proteomes" id="UP000287224">
    <property type="component" value="Unassembled WGS sequence"/>
</dbReference>
<organism evidence="4 5">
    <name type="scientific">Dictyobacter aurantiacus</name>
    <dbReference type="NCBI Taxonomy" id="1936993"/>
    <lineage>
        <taxon>Bacteria</taxon>
        <taxon>Bacillati</taxon>
        <taxon>Chloroflexota</taxon>
        <taxon>Ktedonobacteria</taxon>
        <taxon>Ktedonobacterales</taxon>
        <taxon>Dictyobacteraceae</taxon>
        <taxon>Dictyobacter</taxon>
    </lineage>
</organism>
<evidence type="ECO:0000256" key="1">
    <source>
        <dbReference type="ARBA" id="ARBA00022801"/>
    </source>
</evidence>
<dbReference type="InterPro" id="IPR022712">
    <property type="entry name" value="Beta_Casp"/>
</dbReference>
<sequence>MEFTFLGGASEVGGSCTLLRVAGRCVLIDGGMRPAAREGQARIPDLALLDDNPPEALLITHAHIDHTGSLPLIASLYPHIPIYATESTRALTEILLRDSVRIMGQEGLKPDGETPLYNEEQVDALLGRIRPVGFHQVFAPIPTAPEIRVSYLPAGHILGAAMLYFVTPEGTLLHTGDISVTDQRTIRGLDIASLPGADVMICEGTYGNRAHSSRREEERKFAEAVQATVARNGRVLCPAFAVGRAQEIVLILKSYRASGYISPVPIYLDGMVRSVCAAYQGQSHDLHPHLQRYLKNARRPLFVDPDLHIFAVRSHERAALIARKEPAIIISSSGMLSGGASPLYGATIATREQDALLLTGYQDEESPGAALLRARPGMPLQIGSQRVPLACKVEKYNLSGHADAEQISQVVTKVGPRCLILVHGAPDALEALKQRFGEMRVEIPVVGSKLTFHAARQGLLTPASSRASISRAILPEAPLTAPELAFLDNTESMALPSIESLWLLARKLGPLRPWTVVELGQAYYGSAYRPALRPLIEQIFKSDTSAYFKRSRIGAQSIYQPCETVLGLSFSTTLPGEQLMGRGGGPTSLTLPQVPATELSRRIPGAGTVVIVQGQKNSAPYLALTLSPEHNGGIRMVADGWKAATRPLSMIQLLPDVQRPEWLHLPEESIKAHLKQWRHKLDRAWVDLFAWWRSCQRSSFSFTSLCRDLELRQADERLGWGLELLTHGLLLFRHHGEMWHPLDAARIYANGGFAHHLRLLEAGEGSAIEVNGRIGCLTGRSSWRLFEVRWDELLETEDEMDRLAQVRASTIHLLF</sequence>
<protein>
    <recommendedName>
        <fullName evidence="6">MBL fold hydrolase</fullName>
    </recommendedName>
</protein>
<dbReference type="Pfam" id="PF10996">
    <property type="entry name" value="Beta-Casp"/>
    <property type="match status" value="1"/>
</dbReference>
<dbReference type="PANTHER" id="PTHR11203:SF37">
    <property type="entry name" value="INTEGRATOR COMPLEX SUBUNIT 11"/>
    <property type="match status" value="1"/>
</dbReference>
<reference evidence="5" key="1">
    <citation type="submission" date="2018-12" db="EMBL/GenBank/DDBJ databases">
        <title>Tengunoibacter tsumagoiensis gen. nov., sp. nov., Dictyobacter kobayashii sp. nov., D. alpinus sp. nov., and D. joshuensis sp. nov. and description of Dictyobacteraceae fam. nov. within the order Ktedonobacterales isolated from Tengu-no-mugimeshi.</title>
        <authorList>
            <person name="Wang C.M."/>
            <person name="Zheng Y."/>
            <person name="Sakai Y."/>
            <person name="Toyoda A."/>
            <person name="Minakuchi Y."/>
            <person name="Abe K."/>
            <person name="Yokota A."/>
            <person name="Yabe S."/>
        </authorList>
    </citation>
    <scope>NUCLEOTIDE SEQUENCE [LARGE SCALE GENOMIC DNA]</scope>
    <source>
        <strain evidence="5">S-27</strain>
    </source>
</reference>
<dbReference type="SMART" id="SM01027">
    <property type="entry name" value="Beta-Casp"/>
    <property type="match status" value="1"/>
</dbReference>
<proteinExistence type="predicted"/>
<dbReference type="PANTHER" id="PTHR11203">
    <property type="entry name" value="CLEAVAGE AND POLYADENYLATION SPECIFICITY FACTOR FAMILY MEMBER"/>
    <property type="match status" value="1"/>
</dbReference>
<dbReference type="Gene3D" id="3.60.15.10">
    <property type="entry name" value="Ribonuclease Z/Hydroxyacylglutathione hydrolase-like"/>
    <property type="match status" value="1"/>
</dbReference>
<dbReference type="GO" id="GO:0016787">
    <property type="term" value="F:hydrolase activity"/>
    <property type="evidence" value="ECO:0007669"/>
    <property type="project" value="UniProtKB-KW"/>
</dbReference>
<dbReference type="RefSeq" id="WP_126600856.1">
    <property type="nucleotide sequence ID" value="NZ_BIFQ01000002.1"/>
</dbReference>
<dbReference type="Pfam" id="PF00753">
    <property type="entry name" value="Lactamase_B"/>
    <property type="match status" value="1"/>
</dbReference>
<dbReference type="InterPro" id="IPR036866">
    <property type="entry name" value="RibonucZ/Hydroxyglut_hydro"/>
</dbReference>
<evidence type="ECO:0000259" key="2">
    <source>
        <dbReference type="SMART" id="SM00849"/>
    </source>
</evidence>
<gene>
    <name evidence="4" type="ORF">KDAU_56810</name>
</gene>
<dbReference type="AlphaFoldDB" id="A0A401ZNC0"/>
<dbReference type="CDD" id="cd16295">
    <property type="entry name" value="TTHA0252-CPSF-like_MBL-fold"/>
    <property type="match status" value="1"/>
</dbReference>
<keyword evidence="5" id="KW-1185">Reference proteome</keyword>
<dbReference type="InterPro" id="IPR050698">
    <property type="entry name" value="MBL"/>
</dbReference>
<accession>A0A401ZNC0</accession>
<keyword evidence="1" id="KW-0378">Hydrolase</keyword>
<dbReference type="EMBL" id="BIFQ01000002">
    <property type="protein sequence ID" value="GCE08352.1"/>
    <property type="molecule type" value="Genomic_DNA"/>
</dbReference>
<dbReference type="InterPro" id="IPR011108">
    <property type="entry name" value="RMMBL"/>
</dbReference>
<dbReference type="Gene3D" id="3.40.50.10890">
    <property type="match status" value="1"/>
</dbReference>
<evidence type="ECO:0000313" key="5">
    <source>
        <dbReference type="Proteomes" id="UP000287224"/>
    </source>
</evidence>
<dbReference type="InterPro" id="IPR001279">
    <property type="entry name" value="Metallo-B-lactamas"/>
</dbReference>
<dbReference type="OrthoDB" id="9803916at2"/>
<name>A0A401ZNC0_9CHLR</name>
<dbReference type="SUPFAM" id="SSF56281">
    <property type="entry name" value="Metallo-hydrolase/oxidoreductase"/>
    <property type="match status" value="1"/>
</dbReference>
<evidence type="ECO:0000313" key="4">
    <source>
        <dbReference type="EMBL" id="GCE08352.1"/>
    </source>
</evidence>
<evidence type="ECO:0008006" key="6">
    <source>
        <dbReference type="Google" id="ProtNLM"/>
    </source>
</evidence>
<dbReference type="GO" id="GO:0004521">
    <property type="term" value="F:RNA endonuclease activity"/>
    <property type="evidence" value="ECO:0007669"/>
    <property type="project" value="TreeGrafter"/>
</dbReference>